<accession>A0ACD5XNJ0</accession>
<organism evidence="1 2">
    <name type="scientific">Avena sativa</name>
    <name type="common">Oat</name>
    <dbReference type="NCBI Taxonomy" id="4498"/>
    <lineage>
        <taxon>Eukaryota</taxon>
        <taxon>Viridiplantae</taxon>
        <taxon>Streptophyta</taxon>
        <taxon>Embryophyta</taxon>
        <taxon>Tracheophyta</taxon>
        <taxon>Spermatophyta</taxon>
        <taxon>Magnoliopsida</taxon>
        <taxon>Liliopsida</taxon>
        <taxon>Poales</taxon>
        <taxon>Poaceae</taxon>
        <taxon>BOP clade</taxon>
        <taxon>Pooideae</taxon>
        <taxon>Poodae</taxon>
        <taxon>Poeae</taxon>
        <taxon>Poeae Chloroplast Group 1 (Aveneae type)</taxon>
        <taxon>Aveninae</taxon>
        <taxon>Avena</taxon>
    </lineage>
</organism>
<keyword evidence="2" id="KW-1185">Reference proteome</keyword>
<dbReference type="Proteomes" id="UP001732700">
    <property type="component" value="Chromosome 5A"/>
</dbReference>
<dbReference type="EnsemblPlants" id="AVESA.00010b.r2.5AG0826960.1">
    <property type="protein sequence ID" value="AVESA.00010b.r2.5AG0826960.1.CDS"/>
    <property type="gene ID" value="AVESA.00010b.r2.5AG0826960"/>
</dbReference>
<reference evidence="1" key="1">
    <citation type="submission" date="2021-05" db="EMBL/GenBank/DDBJ databases">
        <authorList>
            <person name="Scholz U."/>
            <person name="Mascher M."/>
            <person name="Fiebig A."/>
        </authorList>
    </citation>
    <scope>NUCLEOTIDE SEQUENCE [LARGE SCALE GENOMIC DNA]</scope>
</reference>
<name>A0ACD5XNJ0_AVESA</name>
<proteinExistence type="predicted"/>
<evidence type="ECO:0000313" key="1">
    <source>
        <dbReference type="EnsemblPlants" id="AVESA.00010b.r2.5AG0826960.1.CDS"/>
    </source>
</evidence>
<sequence length="556" mass="61203">MANTRSGGANNDGAGDTGAGPSTRNGSAAAKAKDSKSATTSSSSATARESRSSSAHETSDAPQPNLRRSNRETRGKNPNLETTVSPASTPFSQKSTRHRSSGSTPETPESSAKKLKGVAGSTGKANTTRMSDRVTNARVLASTASNDSNGMSSPVATPRKTAKRQTDEHNSPSKKQKRLTAKSYTKLFRPSSDEKEKSPAEEGNASKVHMEDNGSLLGREESGGQEKDSQEGYTSGLCEASDLILETHMTTNLCPQNNVAESSPAKEEPTDGNSNKIFVPEPQSSPNSTIHSKEAKKAIEERISIEIQEDCTSKQAEVTLYEETDCNKHICDVCRSTETPGILKACDRNGCKRKYHLSCLGLPVECVSLGIWRCSICTKERLLCGVYSVSEGIESLWDVKEVVQNCKQYFVKYKNLAHVHNRWIPEGDIIDSTPGGHNLVSKFSKKIQKEKTTMWRQEWAEPHRLLKKRSLMPPEEAEEFFQSVGNKLVFCNVEWLVKWKDLGYEHVTWELEISSFLCTPEAEELKRSYETRRMAARKASDTAKINKVSLKGSYAY</sequence>
<protein>
    <submittedName>
        <fullName evidence="1">Uncharacterized protein</fullName>
    </submittedName>
</protein>
<evidence type="ECO:0000313" key="2">
    <source>
        <dbReference type="Proteomes" id="UP001732700"/>
    </source>
</evidence>
<reference evidence="1" key="2">
    <citation type="submission" date="2025-09" db="UniProtKB">
        <authorList>
            <consortium name="EnsemblPlants"/>
        </authorList>
    </citation>
    <scope>IDENTIFICATION</scope>
</reference>